<dbReference type="SMART" id="SM00249">
    <property type="entry name" value="PHD"/>
    <property type="match status" value="2"/>
</dbReference>
<keyword evidence="2" id="KW-0479">Metal-binding</keyword>
<dbReference type="Pfam" id="PF13832">
    <property type="entry name" value="zf-HC5HC2H_2"/>
    <property type="match status" value="1"/>
</dbReference>
<dbReference type="PROSITE" id="PS50812">
    <property type="entry name" value="PWWP"/>
    <property type="match status" value="1"/>
</dbReference>
<dbReference type="PROSITE" id="PS51805">
    <property type="entry name" value="EPHD"/>
    <property type="match status" value="1"/>
</dbReference>
<dbReference type="GO" id="GO:0006357">
    <property type="term" value="P:regulation of transcription by RNA polymerase II"/>
    <property type="evidence" value="ECO:0007669"/>
    <property type="project" value="TreeGrafter"/>
</dbReference>
<dbReference type="PROSITE" id="PS01359">
    <property type="entry name" value="ZF_PHD_1"/>
    <property type="match status" value="1"/>
</dbReference>
<comment type="caution">
    <text evidence="15">The sequence shown here is derived from an EMBL/GenBank/DDBJ whole genome shotgun (WGS) entry which is preliminary data.</text>
</comment>
<dbReference type="PRINTS" id="PR00503">
    <property type="entry name" value="BROMODOMAIN"/>
</dbReference>
<dbReference type="SMART" id="SM00297">
    <property type="entry name" value="BROMO"/>
    <property type="match status" value="1"/>
</dbReference>
<dbReference type="Proteomes" id="UP000613580">
    <property type="component" value="Unassembled WGS sequence"/>
</dbReference>
<dbReference type="CDD" id="cd15492">
    <property type="entry name" value="PHD_BRPF_JADE_like"/>
    <property type="match status" value="1"/>
</dbReference>
<gene>
    <name evidence="15" type="ORF">HMN09_01360700</name>
</gene>
<feature type="compositionally biased region" description="Low complexity" evidence="10">
    <location>
        <begin position="728"/>
        <end position="742"/>
    </location>
</feature>
<dbReference type="InterPro" id="IPR001965">
    <property type="entry name" value="Znf_PHD"/>
</dbReference>
<dbReference type="FunFam" id="3.30.40.10:FF:000008">
    <property type="entry name" value="Bromodomain containing 1, isoform CRA_a"/>
    <property type="match status" value="1"/>
</dbReference>
<evidence type="ECO:0000256" key="1">
    <source>
        <dbReference type="ARBA" id="ARBA00004123"/>
    </source>
</evidence>
<feature type="compositionally biased region" description="Acidic residues" evidence="10">
    <location>
        <begin position="925"/>
        <end position="958"/>
    </location>
</feature>
<evidence type="ECO:0000313" key="15">
    <source>
        <dbReference type="EMBL" id="KAF7289125.1"/>
    </source>
</evidence>
<proteinExistence type="predicted"/>
<feature type="domain" description="PHD-type" evidence="14">
    <location>
        <begin position="187"/>
        <end position="301"/>
    </location>
</feature>
<dbReference type="InterPro" id="IPR034732">
    <property type="entry name" value="EPHD"/>
</dbReference>
<sequence>MARGNAADAPQPPPLLPTVSFQKIENDASTQPSGVSDGQARSFGYNDFSEFNRPDQYIRHIEPLEVDLERQVEYDMDEQDQEWLDAVNAERKKEQMDKVSYEVFEVIMDRLEKEWFNLSKLIPKTDLGLPSEDSTCAICDDAEGENSNAIVFCDGCNLAVHQDCYGVPYIPEGQWLCRKCTVSPDNTVSCLLCPNEGGAFKQTTQGQWVHLLCAIWVPETRVSNDAFMEPIIGVDSISKQRWKLKCSICPSRGGACIQCGKPNCFVAFHVSCARKDKLLLPMKSAQGGEPAMLTAFCERHLPPEHAEAREAALEAEAEAEEADYNNAKLAKSARAYAKTYKPGPPLVPAVILNRIGQYINKVTIRKKPEFLAMLCRYWSLKREARRGAPLLKRLHLEPWTSSTNTKDGEEEKHMKLDQLQHLRKDLEDLRNLTILARRRETRKLKQAEVIHEVISRALFPHLPHLRAAFDKIVAIDRLEYFKHPVRREEVPDYFDVVQNPMAWSNIEAKLDACQYWDLQAFKDDIQLVLDNAILYNKPNTPYHKTALRIQAASQPVLAQLSQLCSSPNLRLPAEEGQEAQPWVSPATGDLEPPLEVLELLLNSEAFQGDSELILSTDPITSLLNLELPQPKPPSEDPEALARAEKKARDKARRDQLKAEKLAKKEADKQRRADAKEAAAALLAATKYSNDKDNDDLAHEAALTLASMSAPVAPRVTRGSMAQVAALEAEQAEAAAASVSAPAPRRRHRKQSEAETTEPRQSTRERGSGSRRRAGDDVDDHESFSRFYEGTRRTRQSDSAGPPPKKKARWDEGPSRVTDGGESSRSRSAPHKPRGRRPATDSLDPKDIPAPVIRTEEDGQVVVEEYDSPAIRRAKNKRRNNERRAAEAEAAASGAEKPLSSLSSLSSSISLSRAELLHDAMNGDLTDQDDDDEDEDGVGEADDEDNADADADGDGESDAGDAHSSPLTTEPSERASAPPESVPRESFDGDERMPPAEERLTPPPDEDVEMEDAAPEQPVAGRSKGREEIQRLRDLGRFKLTGKELVESGTLVWVKSISFPWWPAIVFHDSMPEIPPNVLQDAQRKRQTSKKKGFLHIVRFYDKNKNNYNWEIASPESMRQLAENKELDREMLAKNSRLQQWKKSSTQSVRDRHAECAAAYHEALDEMESGDEKAQFTEIAQNATA</sequence>
<evidence type="ECO:0000256" key="2">
    <source>
        <dbReference type="ARBA" id="ARBA00022723"/>
    </source>
</evidence>
<comment type="subcellular location">
    <subcellularLocation>
        <location evidence="1">Nucleus</location>
    </subcellularLocation>
</comment>
<reference evidence="15" key="1">
    <citation type="submission" date="2020-05" db="EMBL/GenBank/DDBJ databases">
        <title>Mycena genomes resolve the evolution of fungal bioluminescence.</title>
        <authorList>
            <person name="Tsai I.J."/>
        </authorList>
    </citation>
    <scope>NUCLEOTIDE SEQUENCE</scope>
    <source>
        <strain evidence="15">110903Hualien_Pintung</strain>
    </source>
</reference>
<feature type="domain" description="Bromo" evidence="11">
    <location>
        <begin position="481"/>
        <end position="543"/>
    </location>
</feature>
<evidence type="ECO:0000256" key="7">
    <source>
        <dbReference type="ARBA" id="ARBA00023242"/>
    </source>
</evidence>
<feature type="region of interest" description="Disordered" evidence="10">
    <location>
        <begin position="919"/>
        <end position="1026"/>
    </location>
</feature>
<dbReference type="InterPro" id="IPR036427">
    <property type="entry name" value="Bromodomain-like_sf"/>
</dbReference>
<evidence type="ECO:0000259" key="14">
    <source>
        <dbReference type="PROSITE" id="PS51805"/>
    </source>
</evidence>
<dbReference type="PROSITE" id="PS50014">
    <property type="entry name" value="BROMODOMAIN_2"/>
    <property type="match status" value="1"/>
</dbReference>
<evidence type="ECO:0000256" key="10">
    <source>
        <dbReference type="SAM" id="MobiDB-lite"/>
    </source>
</evidence>
<dbReference type="OrthoDB" id="20839at2759"/>
<feature type="compositionally biased region" description="Basic residues" evidence="10">
    <location>
        <begin position="871"/>
        <end position="880"/>
    </location>
</feature>
<name>A0A8H6RYW7_MYCCL</name>
<dbReference type="InterPro" id="IPR013083">
    <property type="entry name" value="Znf_RING/FYVE/PHD"/>
</dbReference>
<accession>A0A8H6RYW7</accession>
<dbReference type="Pfam" id="PF13831">
    <property type="entry name" value="PHD_2"/>
    <property type="match status" value="1"/>
</dbReference>
<dbReference type="InterPro" id="IPR001487">
    <property type="entry name" value="Bromodomain"/>
</dbReference>
<dbReference type="GO" id="GO:0008270">
    <property type="term" value="F:zinc ion binding"/>
    <property type="evidence" value="ECO:0007669"/>
    <property type="project" value="UniProtKB-KW"/>
</dbReference>
<feature type="compositionally biased region" description="Basic and acidic residues" evidence="10">
    <location>
        <begin position="639"/>
        <end position="672"/>
    </location>
</feature>
<dbReference type="FunFam" id="3.30.40.10:FF:000007">
    <property type="entry name" value="Bromodomain containing 1, isoform CRA_b"/>
    <property type="match status" value="1"/>
</dbReference>
<keyword evidence="16" id="KW-1185">Reference proteome</keyword>
<dbReference type="Pfam" id="PF10513">
    <property type="entry name" value="EPL1"/>
    <property type="match status" value="1"/>
</dbReference>
<feature type="region of interest" description="Disordered" evidence="10">
    <location>
        <begin position="728"/>
        <end position="907"/>
    </location>
</feature>
<dbReference type="Gene3D" id="2.30.30.140">
    <property type="match status" value="1"/>
</dbReference>
<evidence type="ECO:0000256" key="5">
    <source>
        <dbReference type="ARBA" id="ARBA00022833"/>
    </source>
</evidence>
<evidence type="ECO:0000256" key="6">
    <source>
        <dbReference type="ARBA" id="ARBA00023117"/>
    </source>
</evidence>
<evidence type="ECO:0000259" key="12">
    <source>
        <dbReference type="PROSITE" id="PS50016"/>
    </source>
</evidence>
<keyword evidence="6 8" id="KW-0103">Bromodomain</keyword>
<protein>
    <submittedName>
        <fullName evidence="15">Bromodomain-containing protein</fullName>
    </submittedName>
</protein>
<evidence type="ECO:0000256" key="9">
    <source>
        <dbReference type="PROSITE-ProRule" id="PRU00146"/>
    </source>
</evidence>
<dbReference type="GO" id="GO:0006325">
    <property type="term" value="P:chromatin organization"/>
    <property type="evidence" value="ECO:0007669"/>
    <property type="project" value="UniProtKB-ARBA"/>
</dbReference>
<dbReference type="GO" id="GO:0005634">
    <property type="term" value="C:nucleus"/>
    <property type="evidence" value="ECO:0007669"/>
    <property type="project" value="UniProtKB-SubCell"/>
</dbReference>
<evidence type="ECO:0000259" key="13">
    <source>
        <dbReference type="PROSITE" id="PS50812"/>
    </source>
</evidence>
<keyword evidence="5" id="KW-0862">Zinc</keyword>
<dbReference type="InterPro" id="IPR011011">
    <property type="entry name" value="Znf_FYVE_PHD"/>
</dbReference>
<keyword evidence="3" id="KW-0677">Repeat</keyword>
<dbReference type="EMBL" id="JACAZE010000030">
    <property type="protein sequence ID" value="KAF7289125.1"/>
    <property type="molecule type" value="Genomic_DNA"/>
</dbReference>
<dbReference type="CDD" id="cd04369">
    <property type="entry name" value="Bromodomain"/>
    <property type="match status" value="1"/>
</dbReference>
<feature type="compositionally biased region" description="Low complexity" evidence="10">
    <location>
        <begin position="898"/>
        <end position="907"/>
    </location>
</feature>
<organism evidence="15 16">
    <name type="scientific">Mycena chlorophos</name>
    <name type="common">Agaric fungus</name>
    <name type="synonym">Agaricus chlorophos</name>
    <dbReference type="NCBI Taxonomy" id="658473"/>
    <lineage>
        <taxon>Eukaryota</taxon>
        <taxon>Fungi</taxon>
        <taxon>Dikarya</taxon>
        <taxon>Basidiomycota</taxon>
        <taxon>Agaricomycotina</taxon>
        <taxon>Agaricomycetes</taxon>
        <taxon>Agaricomycetidae</taxon>
        <taxon>Agaricales</taxon>
        <taxon>Marasmiineae</taxon>
        <taxon>Mycenaceae</taxon>
        <taxon>Mycena</taxon>
    </lineage>
</organism>
<dbReference type="PANTHER" id="PTHR13793:SF107">
    <property type="entry name" value="BROMODOMAIN-CONTAINING PROTEIN HOMOLOG"/>
    <property type="match status" value="1"/>
</dbReference>
<dbReference type="AlphaFoldDB" id="A0A8H6RYW7"/>
<dbReference type="InterPro" id="IPR019787">
    <property type="entry name" value="Znf_PHD-finger"/>
</dbReference>
<feature type="compositionally biased region" description="Basic and acidic residues" evidence="10">
    <location>
        <begin position="750"/>
        <end position="795"/>
    </location>
</feature>
<dbReference type="SUPFAM" id="SSF57903">
    <property type="entry name" value="FYVE/PHD zinc finger"/>
    <property type="match status" value="1"/>
</dbReference>
<keyword evidence="7" id="KW-0539">Nucleus</keyword>
<dbReference type="Pfam" id="PF00855">
    <property type="entry name" value="PWWP"/>
    <property type="match status" value="1"/>
</dbReference>
<evidence type="ECO:0000256" key="3">
    <source>
        <dbReference type="ARBA" id="ARBA00022737"/>
    </source>
</evidence>
<feature type="compositionally biased region" description="Basic residues" evidence="10">
    <location>
        <begin position="827"/>
        <end position="836"/>
    </location>
</feature>
<dbReference type="SUPFAM" id="SSF63748">
    <property type="entry name" value="Tudor/PWWP/MBT"/>
    <property type="match status" value="1"/>
</dbReference>
<evidence type="ECO:0000256" key="4">
    <source>
        <dbReference type="ARBA" id="ARBA00022771"/>
    </source>
</evidence>
<dbReference type="PROSITE" id="PS50016">
    <property type="entry name" value="ZF_PHD_2"/>
    <property type="match status" value="1"/>
</dbReference>
<dbReference type="InterPro" id="IPR019542">
    <property type="entry name" value="Enhancer_polycomb-like_N"/>
</dbReference>
<feature type="region of interest" description="Disordered" evidence="10">
    <location>
        <begin position="626"/>
        <end position="672"/>
    </location>
</feature>
<evidence type="ECO:0000256" key="8">
    <source>
        <dbReference type="PROSITE-ProRule" id="PRU00035"/>
    </source>
</evidence>
<keyword evidence="4 9" id="KW-0863">Zinc-finger</keyword>
<dbReference type="Gene3D" id="1.20.920.10">
    <property type="entry name" value="Bromodomain-like"/>
    <property type="match status" value="1"/>
</dbReference>
<evidence type="ECO:0000313" key="16">
    <source>
        <dbReference type="Proteomes" id="UP000613580"/>
    </source>
</evidence>
<dbReference type="PANTHER" id="PTHR13793">
    <property type="entry name" value="PHD FINGER PROTEINS"/>
    <property type="match status" value="1"/>
</dbReference>
<feature type="domain" description="PWWP" evidence="13">
    <location>
        <begin position="1047"/>
        <end position="1109"/>
    </location>
</feature>
<dbReference type="InterPro" id="IPR050701">
    <property type="entry name" value="Histone_Mod_Regulator"/>
</dbReference>
<feature type="domain" description="PHD-type" evidence="12">
    <location>
        <begin position="133"/>
        <end position="183"/>
    </location>
</feature>
<dbReference type="InterPro" id="IPR000313">
    <property type="entry name" value="PWWP_dom"/>
</dbReference>
<feature type="compositionally biased region" description="Basic and acidic residues" evidence="10">
    <location>
        <begin position="981"/>
        <end position="999"/>
    </location>
</feature>
<dbReference type="Pfam" id="PF00439">
    <property type="entry name" value="Bromodomain"/>
    <property type="match status" value="1"/>
</dbReference>
<evidence type="ECO:0000259" key="11">
    <source>
        <dbReference type="PROSITE" id="PS50014"/>
    </source>
</evidence>
<dbReference type="InterPro" id="IPR019786">
    <property type="entry name" value="Zinc_finger_PHD-type_CS"/>
</dbReference>
<dbReference type="SUPFAM" id="SSF47370">
    <property type="entry name" value="Bromodomain"/>
    <property type="match status" value="1"/>
</dbReference>
<dbReference type="Gene3D" id="3.30.40.10">
    <property type="entry name" value="Zinc/RING finger domain, C3HC4 (zinc finger)"/>
    <property type="match status" value="2"/>
</dbReference>
<feature type="compositionally biased region" description="Acidic residues" evidence="10">
    <location>
        <begin position="1003"/>
        <end position="1013"/>
    </location>
</feature>